<evidence type="ECO:0000313" key="3">
    <source>
        <dbReference type="EMBL" id="QNM06852.1"/>
    </source>
</evidence>
<dbReference type="Proteomes" id="UP000515823">
    <property type="component" value="Chromosome"/>
</dbReference>
<keyword evidence="4" id="KW-1185">Reference proteome</keyword>
<dbReference type="EMBL" id="CP060634">
    <property type="protein sequence ID" value="QNM06852.1"/>
    <property type="molecule type" value="Genomic_DNA"/>
</dbReference>
<comment type="similarity">
    <text evidence="1">Belongs to the metallophosphoesterase superfamily. YfcE family.</text>
</comment>
<dbReference type="Gene3D" id="3.60.21.10">
    <property type="match status" value="1"/>
</dbReference>
<dbReference type="PANTHER" id="PTHR42850:SF2">
    <property type="entry name" value="BLL5683 PROTEIN"/>
    <property type="match status" value="1"/>
</dbReference>
<reference evidence="3 4" key="1">
    <citation type="submission" date="2020-08" db="EMBL/GenBank/DDBJ databases">
        <authorList>
            <person name="Liu C."/>
            <person name="Sun Q."/>
        </authorList>
    </citation>
    <scope>NUCLEOTIDE SEQUENCE [LARGE SCALE GENOMIC DNA]</scope>
    <source>
        <strain evidence="3 4">NSJ-38</strain>
    </source>
</reference>
<protein>
    <submittedName>
        <fullName evidence="3">Metallophosphoesterase family protein</fullName>
    </submittedName>
</protein>
<evidence type="ECO:0000259" key="2">
    <source>
        <dbReference type="Pfam" id="PF12850"/>
    </source>
</evidence>
<accession>A0A7G9G7S0</accession>
<dbReference type="RefSeq" id="WP_249304599.1">
    <property type="nucleotide sequence ID" value="NZ_CP060634.1"/>
</dbReference>
<gene>
    <name evidence="3" type="ORF">H9Q78_07015</name>
</gene>
<dbReference type="Pfam" id="PF12850">
    <property type="entry name" value="Metallophos_2"/>
    <property type="match status" value="1"/>
</dbReference>
<organism evidence="3 4">
    <name type="scientific">Qiania dongpingensis</name>
    <dbReference type="NCBI Taxonomy" id="2763669"/>
    <lineage>
        <taxon>Bacteria</taxon>
        <taxon>Bacillati</taxon>
        <taxon>Bacillota</taxon>
        <taxon>Clostridia</taxon>
        <taxon>Lachnospirales</taxon>
        <taxon>Lachnospiraceae</taxon>
        <taxon>Qiania</taxon>
    </lineage>
</organism>
<dbReference type="InterPro" id="IPR011152">
    <property type="entry name" value="Pesterase_MJ0912"/>
</dbReference>
<feature type="domain" description="Calcineurin-like phosphoesterase" evidence="2">
    <location>
        <begin position="2"/>
        <end position="183"/>
    </location>
</feature>
<evidence type="ECO:0000256" key="1">
    <source>
        <dbReference type="ARBA" id="ARBA00008950"/>
    </source>
</evidence>
<dbReference type="AlphaFoldDB" id="A0A7G9G7S0"/>
<proteinExistence type="inferred from homology"/>
<dbReference type="PIRSF" id="PIRSF000883">
    <property type="entry name" value="Pesterase_MJ0912"/>
    <property type="match status" value="1"/>
</dbReference>
<dbReference type="KEGG" id="qdo:H9Q78_07015"/>
<dbReference type="GO" id="GO:0005737">
    <property type="term" value="C:cytoplasm"/>
    <property type="evidence" value="ECO:0007669"/>
    <property type="project" value="TreeGrafter"/>
</dbReference>
<dbReference type="PANTHER" id="PTHR42850">
    <property type="entry name" value="METALLOPHOSPHOESTERASE"/>
    <property type="match status" value="1"/>
</dbReference>
<dbReference type="InterPro" id="IPR050126">
    <property type="entry name" value="Ap4A_hydrolase"/>
</dbReference>
<dbReference type="SUPFAM" id="SSF56300">
    <property type="entry name" value="Metallo-dependent phosphatases"/>
    <property type="match status" value="1"/>
</dbReference>
<dbReference type="GO" id="GO:0016791">
    <property type="term" value="F:phosphatase activity"/>
    <property type="evidence" value="ECO:0007669"/>
    <property type="project" value="TreeGrafter"/>
</dbReference>
<sequence length="231" mass="26966">MIGIISDIHGNYPALEAVIEELDKYGCDEIYCLGDVCGYYCMVNECIDLLRERNITTIRGNHDSYLLGESLCPRSNTVNLCIKYQKSVIKEENYQWIKGLPLYLNENKFCAVHGGWDDYLDEYIEDFNFNDEKIMKFNKNIFFSGHTHIQKLQFQNQMTYCNPGSVGQPRDYISSAAFAVLDHEKIRMKRKEYDIDRIKYAMIQEGFDEYFYSNLYRGCRIGEKSGAEKSV</sequence>
<name>A0A7G9G7S0_9FIRM</name>
<dbReference type="InterPro" id="IPR024654">
    <property type="entry name" value="Calcineurin-like_PHP_lpxH"/>
</dbReference>
<dbReference type="InterPro" id="IPR029052">
    <property type="entry name" value="Metallo-depent_PP-like"/>
</dbReference>
<evidence type="ECO:0000313" key="4">
    <source>
        <dbReference type="Proteomes" id="UP000515823"/>
    </source>
</evidence>